<dbReference type="Gene3D" id="3.60.15.10">
    <property type="entry name" value="Ribonuclease Z/Hydroxyacylglutathione hydrolase-like"/>
    <property type="match status" value="1"/>
</dbReference>
<dbReference type="Pfam" id="PF00753">
    <property type="entry name" value="Lactamase_B"/>
    <property type="match status" value="1"/>
</dbReference>
<keyword evidence="7" id="KW-1185">Reference proteome</keyword>
<sequence>MQAIDIWAIIIFKTLELHTLGEGSYSVDSSKKFIPFNPDVDKTSDRPGSLFIHVNPFLIKTDKELLVLDTGLGMNNKDGNLIIHENIKAAGYTPEDVTKVLMSHLHYDHSGGMVWNKNGKLEPSFPNAEYIINAQEWEHAYSANSRSYRTEIFDVIQRSGQIILIEGSGILTDEISYELTGGHSEFHQVFHILSGGEHYFFGGDILPEPEQLIRNFVAKYDFDGKLAKDLRTEYGKKAAAENWICLYYHSKGKTASRVSGDEHGFKIEPV</sequence>
<evidence type="ECO:0000256" key="4">
    <source>
        <dbReference type="ARBA" id="ARBA00022833"/>
    </source>
</evidence>
<dbReference type="Proteomes" id="UP000000310">
    <property type="component" value="Chromosome"/>
</dbReference>
<evidence type="ECO:0000259" key="5">
    <source>
        <dbReference type="SMART" id="SM00849"/>
    </source>
</evidence>
<gene>
    <name evidence="6" type="ordered locus">Pedsa_2368</name>
</gene>
<evidence type="ECO:0000313" key="6">
    <source>
        <dbReference type="EMBL" id="ADY52916.1"/>
    </source>
</evidence>
<feature type="domain" description="Metallo-beta-lactamase" evidence="5">
    <location>
        <begin position="53"/>
        <end position="249"/>
    </location>
</feature>
<comment type="similarity">
    <text evidence="1">Belongs to the metallo-beta-lactamase superfamily.</text>
</comment>
<keyword evidence="3" id="KW-0378">Hydrolase</keyword>
<accession>F0SDZ0</accession>
<reference evidence="6 7" key="1">
    <citation type="journal article" date="2011" name="Stand. Genomic Sci.">
        <title>Complete genome sequence of the gliding, heparinolytic Pedobacter saltans type strain (113).</title>
        <authorList>
            <person name="Liolios K."/>
            <person name="Sikorski J."/>
            <person name="Lu M."/>
            <person name="Nolan M."/>
            <person name="Lapidus A."/>
            <person name="Lucas S."/>
            <person name="Hammon N."/>
            <person name="Deshpande S."/>
            <person name="Cheng J.F."/>
            <person name="Tapia R."/>
            <person name="Han C."/>
            <person name="Goodwin L."/>
            <person name="Pitluck S."/>
            <person name="Huntemann M."/>
            <person name="Ivanova N."/>
            <person name="Pagani I."/>
            <person name="Mavromatis K."/>
            <person name="Ovchinikova G."/>
            <person name="Pati A."/>
            <person name="Chen A."/>
            <person name="Palaniappan K."/>
            <person name="Land M."/>
            <person name="Hauser L."/>
            <person name="Brambilla E.M."/>
            <person name="Kotsyurbenko O."/>
            <person name="Rohde M."/>
            <person name="Tindall B.J."/>
            <person name="Abt B."/>
            <person name="Goker M."/>
            <person name="Detter J.C."/>
            <person name="Woyke T."/>
            <person name="Bristow J."/>
            <person name="Eisen J.A."/>
            <person name="Markowitz V."/>
            <person name="Hugenholtz P."/>
            <person name="Klenk H.P."/>
            <person name="Kyrpides N.C."/>
        </authorList>
    </citation>
    <scope>NUCLEOTIDE SEQUENCE [LARGE SCALE GENOMIC DNA]</scope>
    <source>
        <strain evidence="7">ATCC 51119 / DSM 12145 / JCM 21818 / LMG 10337 / NBRC 100064 / NCIMB 13643</strain>
    </source>
</reference>
<dbReference type="HOGENOM" id="CLU_1114514_0_0_10"/>
<name>F0SDZ0_PSESL</name>
<dbReference type="RefSeq" id="WP_013633402.1">
    <property type="nucleotide sequence ID" value="NC_015177.1"/>
</dbReference>
<protein>
    <submittedName>
        <fullName evidence="6">Beta-lactamase domain protein</fullName>
    </submittedName>
</protein>
<evidence type="ECO:0000256" key="2">
    <source>
        <dbReference type="ARBA" id="ARBA00022723"/>
    </source>
</evidence>
<dbReference type="SMART" id="SM00849">
    <property type="entry name" value="Lactamase_B"/>
    <property type="match status" value="1"/>
</dbReference>
<keyword evidence="2" id="KW-0479">Metal-binding</keyword>
<keyword evidence="4" id="KW-0862">Zinc</keyword>
<dbReference type="GO" id="GO:0046872">
    <property type="term" value="F:metal ion binding"/>
    <property type="evidence" value="ECO:0007669"/>
    <property type="project" value="UniProtKB-KW"/>
</dbReference>
<dbReference type="AlphaFoldDB" id="F0SDZ0"/>
<evidence type="ECO:0000256" key="3">
    <source>
        <dbReference type="ARBA" id="ARBA00022801"/>
    </source>
</evidence>
<dbReference type="InterPro" id="IPR001279">
    <property type="entry name" value="Metallo-B-lactamas"/>
</dbReference>
<dbReference type="PANTHER" id="PTHR42978:SF6">
    <property type="entry name" value="QUORUM-QUENCHING LACTONASE YTNP-RELATED"/>
    <property type="match status" value="1"/>
</dbReference>
<dbReference type="PANTHER" id="PTHR42978">
    <property type="entry name" value="QUORUM-QUENCHING LACTONASE YTNP-RELATED-RELATED"/>
    <property type="match status" value="1"/>
</dbReference>
<organism evidence="6 7">
    <name type="scientific">Pseudopedobacter saltans (strain ATCC 51119 / DSM 12145 / JCM 21818 / CCUG 39354 / LMG 10337 / NBRC 100064 / NCIMB 13643)</name>
    <name type="common">Pedobacter saltans</name>
    <dbReference type="NCBI Taxonomy" id="762903"/>
    <lineage>
        <taxon>Bacteria</taxon>
        <taxon>Pseudomonadati</taxon>
        <taxon>Bacteroidota</taxon>
        <taxon>Sphingobacteriia</taxon>
        <taxon>Sphingobacteriales</taxon>
        <taxon>Sphingobacteriaceae</taxon>
        <taxon>Pseudopedobacter</taxon>
    </lineage>
</organism>
<dbReference type="InterPro" id="IPR051013">
    <property type="entry name" value="MBL_superfamily_lactonases"/>
</dbReference>
<reference evidence="7" key="2">
    <citation type="submission" date="2011-02" db="EMBL/GenBank/DDBJ databases">
        <title>The complete genome of Pedobacter saltans DSM 12145.</title>
        <authorList>
            <consortium name="US DOE Joint Genome Institute (JGI-PGF)"/>
            <person name="Lucas S."/>
            <person name="Copeland A."/>
            <person name="Lapidus A."/>
            <person name="Bruce D."/>
            <person name="Goodwin L."/>
            <person name="Pitluck S."/>
            <person name="Kyrpides N."/>
            <person name="Mavromatis K."/>
            <person name="Pagani I."/>
            <person name="Ivanova N."/>
            <person name="Ovchinnikova G."/>
            <person name="Lu M."/>
            <person name="Detter J.C."/>
            <person name="Han C."/>
            <person name="Land M."/>
            <person name="Hauser L."/>
            <person name="Markowitz V."/>
            <person name="Cheng J.-F."/>
            <person name="Hugenholtz P."/>
            <person name="Woyke T."/>
            <person name="Wu D."/>
            <person name="Tindall B."/>
            <person name="Pomrenke H.G."/>
            <person name="Brambilla E."/>
            <person name="Klenk H.-P."/>
            <person name="Eisen J.A."/>
        </authorList>
    </citation>
    <scope>NUCLEOTIDE SEQUENCE [LARGE SCALE GENOMIC DNA]</scope>
    <source>
        <strain evidence="7">ATCC 51119 / DSM 12145 / JCM 21818 / LMG 10337 / NBRC 100064 / NCIMB 13643</strain>
    </source>
</reference>
<dbReference type="eggNOG" id="COG0491">
    <property type="taxonomic scope" value="Bacteria"/>
</dbReference>
<proteinExistence type="inferred from homology"/>
<evidence type="ECO:0000313" key="7">
    <source>
        <dbReference type="Proteomes" id="UP000000310"/>
    </source>
</evidence>
<dbReference type="SUPFAM" id="SSF56281">
    <property type="entry name" value="Metallo-hydrolase/oxidoreductase"/>
    <property type="match status" value="1"/>
</dbReference>
<dbReference type="GO" id="GO:0016787">
    <property type="term" value="F:hydrolase activity"/>
    <property type="evidence" value="ECO:0007669"/>
    <property type="project" value="UniProtKB-KW"/>
</dbReference>
<dbReference type="InterPro" id="IPR036866">
    <property type="entry name" value="RibonucZ/Hydroxyglut_hydro"/>
</dbReference>
<dbReference type="KEGG" id="psn:Pedsa_2368"/>
<dbReference type="EMBL" id="CP002545">
    <property type="protein sequence ID" value="ADY52916.1"/>
    <property type="molecule type" value="Genomic_DNA"/>
</dbReference>
<dbReference type="STRING" id="762903.Pedsa_2368"/>
<evidence type="ECO:0000256" key="1">
    <source>
        <dbReference type="ARBA" id="ARBA00007749"/>
    </source>
</evidence>